<dbReference type="InterPro" id="IPR028082">
    <property type="entry name" value="Peripla_BP_I"/>
</dbReference>
<dbReference type="CDD" id="cd06342">
    <property type="entry name" value="PBP1_ABC_LIVBP-like"/>
    <property type="match status" value="1"/>
</dbReference>
<dbReference type="SUPFAM" id="SSF53822">
    <property type="entry name" value="Periplasmic binding protein-like I"/>
    <property type="match status" value="1"/>
</dbReference>
<evidence type="ECO:0000259" key="2">
    <source>
        <dbReference type="Pfam" id="PF13458"/>
    </source>
</evidence>
<feature type="domain" description="Leucine-binding protein" evidence="2">
    <location>
        <begin position="1"/>
        <end position="266"/>
    </location>
</feature>
<dbReference type="AlphaFoldDB" id="X0WL30"/>
<dbReference type="PANTHER" id="PTHR47151:SF2">
    <property type="entry name" value="AMINO ACID BINDING PROTEIN"/>
    <property type="match status" value="1"/>
</dbReference>
<organism evidence="3">
    <name type="scientific">marine sediment metagenome</name>
    <dbReference type="NCBI Taxonomy" id="412755"/>
    <lineage>
        <taxon>unclassified sequences</taxon>
        <taxon>metagenomes</taxon>
        <taxon>ecological metagenomes</taxon>
    </lineage>
</organism>
<sequence length="269" mass="28757">AAIGIGAKNSAELAVQQANASGEFPYEIQLVAEDDASDPATGVAAALKLCSDSDVVAVISHFNSPVALATVHTFHRFGVAQVMPSSIHPDVTRGNDYREVSRICADNIAEHNFGVDLVVDKLGYKKWSSIYDTSSYGDNCNNNFKKILEERGGVLLSEDGISVGTKDFRPILNKIRELKPEAIYFGGLTTEAALCKRQMHELGMGDIVFFGVTGLDSETFNEIAGSAAEGTIIVGKLALGEDSDFVKAYKAAGFSEPYEATGPYAYDAI</sequence>
<evidence type="ECO:0000256" key="1">
    <source>
        <dbReference type="ARBA" id="ARBA00022729"/>
    </source>
</evidence>
<protein>
    <recommendedName>
        <fullName evidence="2">Leucine-binding protein domain-containing protein</fullName>
    </recommendedName>
</protein>
<dbReference type="EMBL" id="BARS01023671">
    <property type="protein sequence ID" value="GAG13396.1"/>
    <property type="molecule type" value="Genomic_DNA"/>
</dbReference>
<accession>X0WL30</accession>
<dbReference type="InterPro" id="IPR028081">
    <property type="entry name" value="Leu-bd"/>
</dbReference>
<feature type="non-terminal residue" evidence="3">
    <location>
        <position position="1"/>
    </location>
</feature>
<comment type="caution">
    <text evidence="3">The sequence shown here is derived from an EMBL/GenBank/DDBJ whole genome shotgun (WGS) entry which is preliminary data.</text>
</comment>
<proteinExistence type="predicted"/>
<keyword evidence="1" id="KW-0732">Signal</keyword>
<gene>
    <name evidence="3" type="ORF">S01H1_37678</name>
</gene>
<reference evidence="3" key="1">
    <citation type="journal article" date="2014" name="Front. Microbiol.">
        <title>High frequency of phylogenetically diverse reductive dehalogenase-homologous genes in deep subseafloor sedimentary metagenomes.</title>
        <authorList>
            <person name="Kawai M."/>
            <person name="Futagami T."/>
            <person name="Toyoda A."/>
            <person name="Takaki Y."/>
            <person name="Nishi S."/>
            <person name="Hori S."/>
            <person name="Arai W."/>
            <person name="Tsubouchi T."/>
            <person name="Morono Y."/>
            <person name="Uchiyama I."/>
            <person name="Ito T."/>
            <person name="Fujiyama A."/>
            <person name="Inagaki F."/>
            <person name="Takami H."/>
        </authorList>
    </citation>
    <scope>NUCLEOTIDE SEQUENCE</scope>
    <source>
        <strain evidence="3">Expedition CK06-06</strain>
    </source>
</reference>
<dbReference type="Pfam" id="PF13458">
    <property type="entry name" value="Peripla_BP_6"/>
    <property type="match status" value="1"/>
</dbReference>
<name>X0WL30_9ZZZZ</name>
<feature type="non-terminal residue" evidence="3">
    <location>
        <position position="269"/>
    </location>
</feature>
<dbReference type="Gene3D" id="3.40.50.2300">
    <property type="match status" value="2"/>
</dbReference>
<dbReference type="PANTHER" id="PTHR47151">
    <property type="entry name" value="LEU/ILE/VAL-BINDING ABC TRANSPORTER SUBUNIT"/>
    <property type="match status" value="1"/>
</dbReference>
<evidence type="ECO:0000313" key="3">
    <source>
        <dbReference type="EMBL" id="GAG13396.1"/>
    </source>
</evidence>